<sequence length="40" mass="4366">MSQSIKDRISKESRTVSGSARKCQDAGCAVFLCYEKIGVL</sequence>
<reference evidence="2 3" key="2">
    <citation type="submission" date="2009-02" db="EMBL/GenBank/DDBJ databases">
        <title>Draft genome sequence of Blautia hydrogenotrophica DSM 10507 (Ruminococcus hydrogenotrophicus DSM 10507).</title>
        <authorList>
            <person name="Sudarsanam P."/>
            <person name="Ley R."/>
            <person name="Guruge J."/>
            <person name="Turnbaugh P.J."/>
            <person name="Mahowald M."/>
            <person name="Liep D."/>
            <person name="Gordon J."/>
        </authorList>
    </citation>
    <scope>NUCLEOTIDE SEQUENCE [LARGE SCALE GENOMIC DNA]</scope>
    <source>
        <strain evidence="3">DSM 10507 / JCM 14656 / S5a33</strain>
    </source>
</reference>
<dbReference type="PATRIC" id="fig|476272.21.peg.2472"/>
<protein>
    <submittedName>
        <fullName evidence="2">Uncharacterized protein</fullName>
    </submittedName>
</protein>
<name>C0CJV6_BLAHS</name>
<evidence type="ECO:0000313" key="3">
    <source>
        <dbReference type="Proteomes" id="UP000003100"/>
    </source>
</evidence>
<gene>
    <name evidence="2" type="ORF">RUMHYD_01126</name>
</gene>
<dbReference type="AlphaFoldDB" id="C0CJV6"/>
<dbReference type="HOGENOM" id="CLU_3285706_0_0_9"/>
<evidence type="ECO:0000256" key="1">
    <source>
        <dbReference type="SAM" id="MobiDB-lite"/>
    </source>
</evidence>
<feature type="region of interest" description="Disordered" evidence="1">
    <location>
        <begin position="1"/>
        <end position="20"/>
    </location>
</feature>
<reference evidence="2 3" key="1">
    <citation type="submission" date="2009-01" db="EMBL/GenBank/DDBJ databases">
        <authorList>
            <person name="Fulton L."/>
            <person name="Clifton S."/>
            <person name="Fulton B."/>
            <person name="Xu J."/>
            <person name="Minx P."/>
            <person name="Pepin K.H."/>
            <person name="Johnson M."/>
            <person name="Bhonagiri V."/>
            <person name="Nash W.E."/>
            <person name="Mardis E.R."/>
            <person name="Wilson R.K."/>
        </authorList>
    </citation>
    <scope>NUCLEOTIDE SEQUENCE [LARGE SCALE GENOMIC DNA]</scope>
    <source>
        <strain evidence="3">DSM 10507 / JCM 14656 / S5a33</strain>
    </source>
</reference>
<organism evidence="2 3">
    <name type="scientific">Blautia hydrogenotrophica (strain DSM 10507 / JCM 14656 / S5a33)</name>
    <name type="common">Ruminococcus hydrogenotrophicus</name>
    <dbReference type="NCBI Taxonomy" id="476272"/>
    <lineage>
        <taxon>Bacteria</taxon>
        <taxon>Bacillati</taxon>
        <taxon>Bacillota</taxon>
        <taxon>Clostridia</taxon>
        <taxon>Lachnospirales</taxon>
        <taxon>Lachnospiraceae</taxon>
        <taxon>Blautia</taxon>
    </lineage>
</organism>
<keyword evidence="3" id="KW-1185">Reference proteome</keyword>
<evidence type="ECO:0000313" key="2">
    <source>
        <dbReference type="EMBL" id="EEG49951.1"/>
    </source>
</evidence>
<proteinExistence type="predicted"/>
<feature type="compositionally biased region" description="Basic and acidic residues" evidence="1">
    <location>
        <begin position="1"/>
        <end position="14"/>
    </location>
</feature>
<dbReference type="EMBL" id="ACBZ01000050">
    <property type="protein sequence ID" value="EEG49951.1"/>
    <property type="molecule type" value="Genomic_DNA"/>
</dbReference>
<accession>C0CJV6</accession>
<dbReference type="Proteomes" id="UP000003100">
    <property type="component" value="Unassembled WGS sequence"/>
</dbReference>
<comment type="caution">
    <text evidence="2">The sequence shown here is derived from an EMBL/GenBank/DDBJ whole genome shotgun (WGS) entry which is preliminary data.</text>
</comment>